<dbReference type="PROSITE" id="PS00518">
    <property type="entry name" value="ZF_RING_1"/>
    <property type="match status" value="1"/>
</dbReference>
<dbReference type="InterPro" id="IPR013083">
    <property type="entry name" value="Znf_RING/FYVE/PHD"/>
</dbReference>
<dbReference type="PROSITE" id="PS50089">
    <property type="entry name" value="ZF_RING_2"/>
    <property type="match status" value="1"/>
</dbReference>
<gene>
    <name evidence="7" type="ORF">K435DRAFT_870786</name>
</gene>
<evidence type="ECO:0000313" key="7">
    <source>
        <dbReference type="EMBL" id="THU83957.1"/>
    </source>
</evidence>
<dbReference type="SMART" id="SM00184">
    <property type="entry name" value="RING"/>
    <property type="match status" value="1"/>
</dbReference>
<dbReference type="AlphaFoldDB" id="A0A4S8L5S1"/>
<dbReference type="Pfam" id="PF13445">
    <property type="entry name" value="zf-RING_UBOX"/>
    <property type="match status" value="1"/>
</dbReference>
<evidence type="ECO:0000256" key="4">
    <source>
        <dbReference type="PROSITE-ProRule" id="PRU00175"/>
    </source>
</evidence>
<keyword evidence="3" id="KW-0862">Zinc</keyword>
<dbReference type="GO" id="GO:0008270">
    <property type="term" value="F:zinc ion binding"/>
    <property type="evidence" value="ECO:0007669"/>
    <property type="project" value="UniProtKB-KW"/>
</dbReference>
<proteinExistence type="predicted"/>
<evidence type="ECO:0000256" key="1">
    <source>
        <dbReference type="ARBA" id="ARBA00022723"/>
    </source>
</evidence>
<dbReference type="InterPro" id="IPR001841">
    <property type="entry name" value="Znf_RING"/>
</dbReference>
<evidence type="ECO:0000313" key="8">
    <source>
        <dbReference type="Proteomes" id="UP000297245"/>
    </source>
</evidence>
<accession>A0A4S8L5S1</accession>
<sequence length="189" mass="22068">MDFETIRPEPLRRVVTYSRKRQLVTSNQARSQVNHSEQQDSQVQQRDSTDELSTPCEDAYGGDSPEKVLAEKITTLEEALKTLRERQNENYKCPICWELLWQPYVLPCGHTVCARCLTKQAVKHLKTVSPSRTCRKMECMLCRGRIVRPPVLCYTLRDVVQSFAVDQGIQVPRHKPFHWPPKLPRCRRY</sequence>
<feature type="domain" description="RING-type" evidence="6">
    <location>
        <begin position="93"/>
        <end position="143"/>
    </location>
</feature>
<dbReference type="Gene3D" id="3.30.40.10">
    <property type="entry name" value="Zinc/RING finger domain, C3HC4 (zinc finger)"/>
    <property type="match status" value="1"/>
</dbReference>
<evidence type="ECO:0000256" key="5">
    <source>
        <dbReference type="SAM" id="MobiDB-lite"/>
    </source>
</evidence>
<dbReference type="Proteomes" id="UP000297245">
    <property type="component" value="Unassembled WGS sequence"/>
</dbReference>
<dbReference type="SUPFAM" id="SSF57850">
    <property type="entry name" value="RING/U-box"/>
    <property type="match status" value="1"/>
</dbReference>
<dbReference type="EMBL" id="ML179632">
    <property type="protein sequence ID" value="THU83957.1"/>
    <property type="molecule type" value="Genomic_DNA"/>
</dbReference>
<keyword evidence="2 4" id="KW-0863">Zinc-finger</keyword>
<feature type="region of interest" description="Disordered" evidence="5">
    <location>
        <begin position="26"/>
        <end position="63"/>
    </location>
</feature>
<reference evidence="7 8" key="1">
    <citation type="journal article" date="2019" name="Nat. Ecol. Evol.">
        <title>Megaphylogeny resolves global patterns of mushroom evolution.</title>
        <authorList>
            <person name="Varga T."/>
            <person name="Krizsan K."/>
            <person name="Foldi C."/>
            <person name="Dima B."/>
            <person name="Sanchez-Garcia M."/>
            <person name="Sanchez-Ramirez S."/>
            <person name="Szollosi G.J."/>
            <person name="Szarkandi J.G."/>
            <person name="Papp V."/>
            <person name="Albert L."/>
            <person name="Andreopoulos W."/>
            <person name="Angelini C."/>
            <person name="Antonin V."/>
            <person name="Barry K.W."/>
            <person name="Bougher N.L."/>
            <person name="Buchanan P."/>
            <person name="Buyck B."/>
            <person name="Bense V."/>
            <person name="Catcheside P."/>
            <person name="Chovatia M."/>
            <person name="Cooper J."/>
            <person name="Damon W."/>
            <person name="Desjardin D."/>
            <person name="Finy P."/>
            <person name="Geml J."/>
            <person name="Haridas S."/>
            <person name="Hughes K."/>
            <person name="Justo A."/>
            <person name="Karasinski D."/>
            <person name="Kautmanova I."/>
            <person name="Kiss B."/>
            <person name="Kocsube S."/>
            <person name="Kotiranta H."/>
            <person name="LaButti K.M."/>
            <person name="Lechner B.E."/>
            <person name="Liimatainen K."/>
            <person name="Lipzen A."/>
            <person name="Lukacs Z."/>
            <person name="Mihaltcheva S."/>
            <person name="Morgado L.N."/>
            <person name="Niskanen T."/>
            <person name="Noordeloos M.E."/>
            <person name="Ohm R.A."/>
            <person name="Ortiz-Santana B."/>
            <person name="Ovrebo C."/>
            <person name="Racz N."/>
            <person name="Riley R."/>
            <person name="Savchenko A."/>
            <person name="Shiryaev A."/>
            <person name="Soop K."/>
            <person name="Spirin V."/>
            <person name="Szebenyi C."/>
            <person name="Tomsovsky M."/>
            <person name="Tulloss R.E."/>
            <person name="Uehling J."/>
            <person name="Grigoriev I.V."/>
            <person name="Vagvolgyi C."/>
            <person name="Papp T."/>
            <person name="Martin F.M."/>
            <person name="Miettinen O."/>
            <person name="Hibbett D.S."/>
            <person name="Nagy L.G."/>
        </authorList>
    </citation>
    <scope>NUCLEOTIDE SEQUENCE [LARGE SCALE GENOMIC DNA]</scope>
    <source>
        <strain evidence="7 8">CBS 962.96</strain>
    </source>
</reference>
<dbReference type="OrthoDB" id="3034120at2759"/>
<organism evidence="7 8">
    <name type="scientific">Dendrothele bispora (strain CBS 962.96)</name>
    <dbReference type="NCBI Taxonomy" id="1314807"/>
    <lineage>
        <taxon>Eukaryota</taxon>
        <taxon>Fungi</taxon>
        <taxon>Dikarya</taxon>
        <taxon>Basidiomycota</taxon>
        <taxon>Agaricomycotina</taxon>
        <taxon>Agaricomycetes</taxon>
        <taxon>Agaricomycetidae</taxon>
        <taxon>Agaricales</taxon>
        <taxon>Agaricales incertae sedis</taxon>
        <taxon>Dendrothele</taxon>
    </lineage>
</organism>
<feature type="compositionally biased region" description="Polar residues" evidence="5">
    <location>
        <begin position="26"/>
        <end position="46"/>
    </location>
</feature>
<evidence type="ECO:0000259" key="6">
    <source>
        <dbReference type="PROSITE" id="PS50089"/>
    </source>
</evidence>
<keyword evidence="1" id="KW-0479">Metal-binding</keyword>
<name>A0A4S8L5S1_DENBC</name>
<protein>
    <recommendedName>
        <fullName evidence="6">RING-type domain-containing protein</fullName>
    </recommendedName>
</protein>
<dbReference type="InterPro" id="IPR027370">
    <property type="entry name" value="Znf-RING_euk"/>
</dbReference>
<dbReference type="InterPro" id="IPR017907">
    <property type="entry name" value="Znf_RING_CS"/>
</dbReference>
<evidence type="ECO:0000256" key="3">
    <source>
        <dbReference type="ARBA" id="ARBA00022833"/>
    </source>
</evidence>
<keyword evidence="8" id="KW-1185">Reference proteome</keyword>
<evidence type="ECO:0000256" key="2">
    <source>
        <dbReference type="ARBA" id="ARBA00022771"/>
    </source>
</evidence>